<dbReference type="SUPFAM" id="SSF63707">
    <property type="entry name" value="Ganglioside M2 (gm2) activator"/>
    <property type="match status" value="1"/>
</dbReference>
<dbReference type="InterPro" id="IPR036846">
    <property type="entry name" value="GM2-AP_sf"/>
</dbReference>
<name>A0A182IKE6_ANOAO</name>
<protein>
    <submittedName>
        <fullName evidence="2">Uncharacterized protein</fullName>
    </submittedName>
</protein>
<evidence type="ECO:0000256" key="1">
    <source>
        <dbReference type="ARBA" id="ARBA00022729"/>
    </source>
</evidence>
<sequence>MLSNWIVPVLVGLCCAVLLEASVRITNYTDEWDPKYLDVDLRVRRLDKTTAIDFDLDLKQELDKNVEYDVRLCKRTAGKYHQMMYTGKQQLCGKDLRRSRNLLDRYIASELVKHSNLTTRCPIRTGHYEVRNFEIDDRHLMMSVVPSGEFQIEVSTIYYIPSFDGNLDKPIYNHTVNFCTYLRRPATDRVLQMIYEDLNRRGNLPKKCPVTVGTYSFNSSFDSFRLPGFVPESNFRFDLNFYRGQQRELCFESHWFGQLRKVPS</sequence>
<dbReference type="EnsemblMetazoa" id="AATE000824-RA">
    <property type="protein sequence ID" value="AATE000824-PA.1"/>
    <property type="gene ID" value="AATE000824"/>
</dbReference>
<keyword evidence="1" id="KW-0732">Signal</keyword>
<dbReference type="Pfam" id="PF06477">
    <property type="entry name" value="DUF1091"/>
    <property type="match status" value="2"/>
</dbReference>
<dbReference type="AlphaFoldDB" id="A0A182IKE6"/>
<dbReference type="SMART" id="SM00697">
    <property type="entry name" value="DM8"/>
    <property type="match status" value="2"/>
</dbReference>
<dbReference type="InterPro" id="IPR010512">
    <property type="entry name" value="DUF1091"/>
</dbReference>
<reference evidence="2" key="1">
    <citation type="submission" date="2022-08" db="UniProtKB">
        <authorList>
            <consortium name="EnsemblMetazoa"/>
        </authorList>
    </citation>
    <scope>IDENTIFICATION</scope>
    <source>
        <strain evidence="2">EBRO</strain>
    </source>
</reference>
<dbReference type="PANTHER" id="PTHR20898:SF1">
    <property type="entry name" value="MD-2-RELATED LIPID-RECOGNITION DOMAIN-CONTAINING PROTEIN"/>
    <property type="match status" value="1"/>
</dbReference>
<dbReference type="STRING" id="41427.A0A182IKE6"/>
<dbReference type="PANTHER" id="PTHR20898">
    <property type="entry name" value="DAEDALUS ON 3-RELATED-RELATED"/>
    <property type="match status" value="1"/>
</dbReference>
<dbReference type="VEuPathDB" id="VectorBase:AATE000824"/>
<accession>A0A182IKE6</accession>
<proteinExistence type="predicted"/>
<organism evidence="2">
    <name type="scientific">Anopheles atroparvus</name>
    <name type="common">European mosquito</name>
    <dbReference type="NCBI Taxonomy" id="41427"/>
    <lineage>
        <taxon>Eukaryota</taxon>
        <taxon>Metazoa</taxon>
        <taxon>Ecdysozoa</taxon>
        <taxon>Arthropoda</taxon>
        <taxon>Hexapoda</taxon>
        <taxon>Insecta</taxon>
        <taxon>Pterygota</taxon>
        <taxon>Neoptera</taxon>
        <taxon>Endopterygota</taxon>
        <taxon>Diptera</taxon>
        <taxon>Nematocera</taxon>
        <taxon>Culicoidea</taxon>
        <taxon>Culicidae</taxon>
        <taxon>Anophelinae</taxon>
        <taxon>Anopheles</taxon>
    </lineage>
</organism>
<dbReference type="Gene3D" id="2.70.220.10">
    <property type="entry name" value="Ganglioside GM2 activator"/>
    <property type="match status" value="2"/>
</dbReference>
<evidence type="ECO:0000313" key="2">
    <source>
        <dbReference type="EnsemblMetazoa" id="AATE000824-PA.1"/>
    </source>
</evidence>